<dbReference type="Gene3D" id="3.40.50.720">
    <property type="entry name" value="NAD(P)-binding Rossmann-like Domain"/>
    <property type="match status" value="1"/>
</dbReference>
<dbReference type="GO" id="GO:0047879">
    <property type="term" value="F:erythronolide synthase activity"/>
    <property type="evidence" value="ECO:0007669"/>
    <property type="project" value="UniProtKB-EC"/>
</dbReference>
<dbReference type="Pfam" id="PF08659">
    <property type="entry name" value="KR"/>
    <property type="match status" value="1"/>
</dbReference>
<dbReference type="InterPro" id="IPR001031">
    <property type="entry name" value="Thioesterase"/>
</dbReference>
<dbReference type="InterPro" id="IPR016035">
    <property type="entry name" value="Acyl_Trfase/lysoPLipase"/>
</dbReference>
<dbReference type="InterPro" id="IPR057326">
    <property type="entry name" value="KR_dom"/>
</dbReference>
<organism evidence="15 16">
    <name type="scientific">Saccharopolyspora elongata</name>
    <dbReference type="NCBI Taxonomy" id="2530387"/>
    <lineage>
        <taxon>Bacteria</taxon>
        <taxon>Bacillati</taxon>
        <taxon>Actinomycetota</taxon>
        <taxon>Actinomycetes</taxon>
        <taxon>Pseudonocardiales</taxon>
        <taxon>Pseudonocardiaceae</taxon>
        <taxon>Saccharopolyspora</taxon>
    </lineage>
</organism>
<evidence type="ECO:0000256" key="8">
    <source>
        <dbReference type="ARBA" id="ARBA00060158"/>
    </source>
</evidence>
<dbReference type="InterPro" id="IPR018201">
    <property type="entry name" value="Ketoacyl_synth_AS"/>
</dbReference>
<dbReference type="OrthoDB" id="9778690at2"/>
<reference evidence="15 16" key="1">
    <citation type="submission" date="2019-03" db="EMBL/GenBank/DDBJ databases">
        <title>Draft genome sequences of novel Actinobacteria.</title>
        <authorList>
            <person name="Sahin N."/>
            <person name="Ay H."/>
            <person name="Saygin H."/>
        </authorList>
    </citation>
    <scope>NUCLEOTIDE SEQUENCE [LARGE SCALE GENOMIC DNA]</scope>
    <source>
        <strain evidence="15 16">7K502</strain>
    </source>
</reference>
<dbReference type="GO" id="GO:0004315">
    <property type="term" value="F:3-oxoacyl-[acyl-carrier-protein] synthase activity"/>
    <property type="evidence" value="ECO:0007669"/>
    <property type="project" value="InterPro"/>
</dbReference>
<dbReference type="Pfam" id="PF00975">
    <property type="entry name" value="Thioesterase"/>
    <property type="match status" value="1"/>
</dbReference>
<keyword evidence="2" id="KW-0597">Phosphoprotein</keyword>
<dbReference type="PROSITE" id="PS00012">
    <property type="entry name" value="PHOSPHOPANTETHEINE"/>
    <property type="match status" value="1"/>
</dbReference>
<proteinExistence type="predicted"/>
<accession>A0A4R4Z1S4</accession>
<evidence type="ECO:0000256" key="10">
    <source>
        <dbReference type="ARBA" id="ARBA00063272"/>
    </source>
</evidence>
<dbReference type="SMART" id="SM00827">
    <property type="entry name" value="PKS_AT"/>
    <property type="match status" value="1"/>
</dbReference>
<dbReference type="SUPFAM" id="SSF47336">
    <property type="entry name" value="ACP-like"/>
    <property type="match status" value="1"/>
</dbReference>
<comment type="caution">
    <text evidence="15">The sequence shown here is derived from an EMBL/GenBank/DDBJ whole genome shotgun (WGS) entry which is preliminary data.</text>
</comment>
<dbReference type="Gene3D" id="1.10.1200.10">
    <property type="entry name" value="ACP-like"/>
    <property type="match status" value="1"/>
</dbReference>
<feature type="region of interest" description="Disordered" evidence="12">
    <location>
        <begin position="1785"/>
        <end position="1804"/>
    </location>
</feature>
<dbReference type="Pfam" id="PF16197">
    <property type="entry name" value="KAsynt_C_assoc"/>
    <property type="match status" value="1"/>
</dbReference>
<dbReference type="SMART" id="SM00825">
    <property type="entry name" value="PKS_KS"/>
    <property type="match status" value="1"/>
</dbReference>
<dbReference type="FunFam" id="3.40.366.10:FF:000002">
    <property type="entry name" value="Probable polyketide synthase 2"/>
    <property type="match status" value="1"/>
</dbReference>
<keyword evidence="16" id="KW-1185">Reference proteome</keyword>
<comment type="pathway">
    <text evidence="9">Antibiotic biosynthesis; erythromycin biosynthesis.</text>
</comment>
<dbReference type="CDD" id="cd08952">
    <property type="entry name" value="KR_1_SDR_x"/>
    <property type="match status" value="1"/>
</dbReference>
<feature type="domain" description="Ketosynthase family 3 (KS3)" evidence="14">
    <location>
        <begin position="33"/>
        <end position="459"/>
    </location>
</feature>
<dbReference type="PANTHER" id="PTHR43775">
    <property type="entry name" value="FATTY ACID SYNTHASE"/>
    <property type="match status" value="1"/>
</dbReference>
<evidence type="ECO:0000256" key="6">
    <source>
        <dbReference type="ARBA" id="ARBA00023315"/>
    </source>
</evidence>
<dbReference type="InterPro" id="IPR006162">
    <property type="entry name" value="Ppantetheine_attach_site"/>
</dbReference>
<dbReference type="SUPFAM" id="SSF52151">
    <property type="entry name" value="FabD/lysophospholipase-like"/>
    <property type="match status" value="1"/>
</dbReference>
<evidence type="ECO:0000256" key="1">
    <source>
        <dbReference type="ARBA" id="ARBA00022450"/>
    </source>
</evidence>
<sequence length="1804" mass="191681">MTEDAKTLDYMKRATAALRDARKRVRELEERSREPIAIVGMACRYGGGVSSPEDLWELVAAGRDGVAGFPVDRGWDLEGLYDPDPDRLGKSYVRHGAFMDDPAGFDPAFFGISPREALMMDPRQRLLLETTWEAFERAAIAPTSAHGTSTGVFIGASGDDYLGLLDRVPDADEGYLLAANGQSVMSGRLAYVLGLHGPAVTLDTACSSSLVALHQACQALRLGECDLAIAGGAAVIVSPRIFVEGSRQRSLAADGRCKAFAESADGTGWGEGVGVVLVERLSDAVRHGRKVLAVVRGSAVSQDGATNGLTAPNGPSQERVIRAALANAGLSASDVDAVEAHGTGTRLGDPIEAGALLATYGEGHSPERPLWLGSVKSNIAHTQAASGVAGVIKMVMALERGFLPRTLHVDEPSSHVDWSSGALRLLVDEREWPETGRPRRAAVSSIGGAGTNAHVILEQAEAETSTAEPAAVPAVPWLLSGKGTPALRAQAGNLRRFAESAPGIGSEDLGRSLFRSRAALSHRAVVVGRDREQLLAGLAAAERDEHSTQVVAGVARQHIGAPVFVYPGQGGQWAGMGMALLDSSPVFAAALQECADAFAPLVGWSVVDVLRQLPGAPSLDRGEVVQPVLFSVMVALTRLWQSYGVQPAAVLGHSQGEVAAAHIAGALTLEDSAKLIAKRCEALMPLHRKGTMAAIAMPVGELRQRLEKYGDRLSVAAENGPTALTVSGDLDAIDELLEELKAAGVRARRIRAATGAGHSAQVEALRDDLLAAFDGISPARGQIPFFSTVTGDVLDTTELDADYWYRNARETVRFEPAVRSLLARGHEAFVEISPHPLLAEMVQAIADAAEAEVVVGDTLHRDDGDLDRFFLAAAQMHVNGVHVDWEPAFGDGASRTVDLPTYPFQRKRYWMEYVPRGATGSRSEDAEFWDLVEKADLPAMAAELSADATALEPVIPLLSAWRRKRRERSTLDNWRYRTGFARVPEATAPQLDGTWLLVVPAGLDDGWRAASAQALSVHGATVRAVELPADADHGVALERLRAAIDEPPVGILSLLGLASGPHPALPTGLVASIGLVSALGELDVQAPLWCATSGAVSTSPTDAPPDPAQAELWGFGRAVAQEHPVRWGGLIDLPEAADEFAMRRLAGVLAGRTEDQVAVRASGVFGCRLVRAPLADAQPKRTWQPRGTVLVTGAIGNDIGEGLVKLLAESGVEHLVLQRRPGDPEPEGLATGDRVSIVECDTSDREALSRLLAGIDRELTAVLHVAPPNAGAEQSCTGLAYDLAAATNLDELLADRELDAFVLLSSAGAVWGSAGQARTGAVGAFFDGLARRRRARGAVATAVALDRGPDLPAELVVDALRQAVEHEETSLIVSPVDWTRFFPDFTASRPSPLLADLPDVRRLGRGDEPADASSLVDEVSGLPEEQQEEALLGLVRGQIAAVLNYTEADEVDPAQRFTELGLDSLTSVQLRKRLSAATGLKLPTSLAFEHPTPAELARYLRTALTGSRESGPADMMVELYRQACENGTAMEAMPMLEAAANLRPGARNPEELLNRPTPLRLARGPERPALICLTPFVTPAGAHQFVRLAAPFRGKRDVWVLPHPGFGRGEQLPENMATLVRHHATTVLECAGDEPFVLLGYSSGGWVAQEVAAHLESICSPPQRLVLVDAYSPNLQYAHRVFDELMAANSRLVRTLNVGSEELTAMSRYLQLFEKWEARPAAVRTLLLRAREQVFLDATGGESPAPPDGVDEIVVVPGDHATMLHDHATTTAAALETWLADDLGTAATASGDPSVQPPMRGGSS</sequence>
<dbReference type="Pfam" id="PF02801">
    <property type="entry name" value="Ketoacyl-synt_C"/>
    <property type="match status" value="1"/>
</dbReference>
<dbReference type="InterPro" id="IPR041618">
    <property type="entry name" value="PKS_DE"/>
</dbReference>
<keyword evidence="6 15" id="KW-0012">Acyltransferase</keyword>
<dbReference type="PROSITE" id="PS00606">
    <property type="entry name" value="KS3_1"/>
    <property type="match status" value="1"/>
</dbReference>
<dbReference type="NCBIfam" id="NF045894">
    <property type="entry name" value="PKS_plus_SDR"/>
    <property type="match status" value="1"/>
</dbReference>
<evidence type="ECO:0000256" key="11">
    <source>
        <dbReference type="ARBA" id="ARBA00066981"/>
    </source>
</evidence>
<dbReference type="SUPFAM" id="SSF53901">
    <property type="entry name" value="Thiolase-like"/>
    <property type="match status" value="1"/>
</dbReference>
<dbReference type="RefSeq" id="WP_132485687.1">
    <property type="nucleotide sequence ID" value="NZ_SMKW01000018.1"/>
</dbReference>
<comment type="function">
    <text evidence="8">Involved in the biosynthesis of antibiotic erythromycin via the biosynthesis of its aglycone precursor, 6-deoxyerythronolide B (6-dEB).</text>
</comment>
<dbReference type="SMART" id="SM01294">
    <property type="entry name" value="PKS_PP_betabranch"/>
    <property type="match status" value="1"/>
</dbReference>
<dbReference type="InterPro" id="IPR016036">
    <property type="entry name" value="Malonyl_transacylase_ACP-bd"/>
</dbReference>
<dbReference type="Gene3D" id="6.10.140.1830">
    <property type="match status" value="1"/>
</dbReference>
<dbReference type="InterPro" id="IPR009081">
    <property type="entry name" value="PP-bd_ACP"/>
</dbReference>
<keyword evidence="4" id="KW-0677">Repeat</keyword>
<dbReference type="SMART" id="SM00823">
    <property type="entry name" value="PKS_PP"/>
    <property type="match status" value="1"/>
</dbReference>
<dbReference type="Gene3D" id="3.30.70.3290">
    <property type="match status" value="1"/>
</dbReference>
<feature type="domain" description="Carrier" evidence="13">
    <location>
        <begin position="1429"/>
        <end position="1504"/>
    </location>
</feature>
<dbReference type="InterPro" id="IPR036736">
    <property type="entry name" value="ACP-like_sf"/>
</dbReference>
<dbReference type="InterPro" id="IPR050091">
    <property type="entry name" value="PKS_NRPS_Biosynth_Enz"/>
</dbReference>
<evidence type="ECO:0000256" key="3">
    <source>
        <dbReference type="ARBA" id="ARBA00022679"/>
    </source>
</evidence>
<dbReference type="Pfam" id="PF00109">
    <property type="entry name" value="ketoacyl-synt"/>
    <property type="match status" value="1"/>
</dbReference>
<dbReference type="CDD" id="cd00833">
    <property type="entry name" value="PKS"/>
    <property type="match status" value="1"/>
</dbReference>
<dbReference type="EC" id="2.3.1.94" evidence="11"/>
<dbReference type="PROSITE" id="PS50075">
    <property type="entry name" value="CARRIER"/>
    <property type="match status" value="1"/>
</dbReference>
<dbReference type="Gene3D" id="3.40.366.10">
    <property type="entry name" value="Malonyl-Coenzyme A Acyl Carrier Protein, domain 2"/>
    <property type="match status" value="1"/>
</dbReference>
<evidence type="ECO:0000313" key="16">
    <source>
        <dbReference type="Proteomes" id="UP000294947"/>
    </source>
</evidence>
<dbReference type="InterPro" id="IPR016039">
    <property type="entry name" value="Thiolase-like"/>
</dbReference>
<dbReference type="SMART" id="SM00822">
    <property type="entry name" value="PKS_KR"/>
    <property type="match status" value="1"/>
</dbReference>
<dbReference type="SMART" id="SM00824">
    <property type="entry name" value="PKS_TE"/>
    <property type="match status" value="1"/>
</dbReference>
<evidence type="ECO:0000259" key="14">
    <source>
        <dbReference type="PROSITE" id="PS52004"/>
    </source>
</evidence>
<keyword evidence="3 15" id="KW-0808">Transferase</keyword>
<evidence type="ECO:0000256" key="2">
    <source>
        <dbReference type="ARBA" id="ARBA00022553"/>
    </source>
</evidence>
<dbReference type="PROSITE" id="PS52004">
    <property type="entry name" value="KS3_2"/>
    <property type="match status" value="1"/>
</dbReference>
<dbReference type="GO" id="GO:0004312">
    <property type="term" value="F:fatty acid synthase activity"/>
    <property type="evidence" value="ECO:0007669"/>
    <property type="project" value="TreeGrafter"/>
</dbReference>
<evidence type="ECO:0000256" key="9">
    <source>
        <dbReference type="ARBA" id="ARBA00060622"/>
    </source>
</evidence>
<comment type="subunit">
    <text evidence="10">Homodimer. Erythronolide synthase is composed of EryAI, EryAII and EryAIII multimodular (2 modules) polypeptides each coding for a functional synthase subunit which participates in 2 of the six FAS-like elongation steps required for formation of the polyketide. Module 1, 2, 3, 4, 5, and 6 participating in biosynthesis steps 1, 2, 3, 4, 5, and 6, respectively.</text>
</comment>
<name>A0A4R4Z1S4_9PSEU</name>
<dbReference type="GO" id="GO:0031177">
    <property type="term" value="F:phosphopantetheine binding"/>
    <property type="evidence" value="ECO:0007669"/>
    <property type="project" value="InterPro"/>
</dbReference>
<dbReference type="InterPro" id="IPR014043">
    <property type="entry name" value="Acyl_transferase_dom"/>
</dbReference>
<dbReference type="InterPro" id="IPR001227">
    <property type="entry name" value="Ac_transferase_dom_sf"/>
</dbReference>
<dbReference type="Pfam" id="PF18369">
    <property type="entry name" value="PKS_DE"/>
    <property type="match status" value="1"/>
</dbReference>
<evidence type="ECO:0000256" key="5">
    <source>
        <dbReference type="ARBA" id="ARBA00023268"/>
    </source>
</evidence>
<evidence type="ECO:0000259" key="13">
    <source>
        <dbReference type="PROSITE" id="PS50075"/>
    </source>
</evidence>
<dbReference type="SUPFAM" id="SSF55048">
    <property type="entry name" value="Probable ACP-binding domain of malonyl-CoA ACP transacylase"/>
    <property type="match status" value="1"/>
</dbReference>
<dbReference type="InterPro" id="IPR032821">
    <property type="entry name" value="PKS_assoc"/>
</dbReference>
<dbReference type="Pfam" id="PF00698">
    <property type="entry name" value="Acyl_transf_1"/>
    <property type="match status" value="1"/>
</dbReference>
<dbReference type="InterPro" id="IPR013968">
    <property type="entry name" value="PKS_KR"/>
</dbReference>
<dbReference type="InterPro" id="IPR029058">
    <property type="entry name" value="AB_hydrolase_fold"/>
</dbReference>
<dbReference type="InterPro" id="IPR020802">
    <property type="entry name" value="TesA-like"/>
</dbReference>
<dbReference type="SUPFAM" id="SSF53474">
    <property type="entry name" value="alpha/beta-Hydrolases"/>
    <property type="match status" value="1"/>
</dbReference>
<dbReference type="InterPro" id="IPR036291">
    <property type="entry name" value="NAD(P)-bd_dom_sf"/>
</dbReference>
<evidence type="ECO:0000256" key="4">
    <source>
        <dbReference type="ARBA" id="ARBA00022737"/>
    </source>
</evidence>
<evidence type="ECO:0000313" key="15">
    <source>
        <dbReference type="EMBL" id="TDD50924.1"/>
    </source>
</evidence>
<keyword evidence="5" id="KW-0511">Multifunctional enzyme</keyword>
<protein>
    <recommendedName>
        <fullName evidence="11">6-deoxyerythronolide-B synthase</fullName>
        <ecNumber evidence="11">2.3.1.94</ecNumber>
    </recommendedName>
</protein>
<dbReference type="PANTHER" id="PTHR43775:SF51">
    <property type="entry name" value="INACTIVE PHENOLPHTHIOCEROL SYNTHESIS POLYKETIDE SYNTHASE TYPE I PKS1-RELATED"/>
    <property type="match status" value="1"/>
</dbReference>
<comment type="catalytic activity">
    <reaction evidence="7">
        <text>6 (S)-methylmalonyl-CoA + propanoyl-CoA + 6 NADPH + 12 H(+) = 6-deoxyerythronolide B + 6 CO2 + 6 NADP(+) + 7 CoA + H2O</text>
        <dbReference type="Rhea" id="RHEA:23068"/>
        <dbReference type="ChEBI" id="CHEBI:15377"/>
        <dbReference type="ChEBI" id="CHEBI:15378"/>
        <dbReference type="ChEBI" id="CHEBI:16089"/>
        <dbReference type="ChEBI" id="CHEBI:16526"/>
        <dbReference type="ChEBI" id="CHEBI:57287"/>
        <dbReference type="ChEBI" id="CHEBI:57327"/>
        <dbReference type="ChEBI" id="CHEBI:57392"/>
        <dbReference type="ChEBI" id="CHEBI:57783"/>
        <dbReference type="ChEBI" id="CHEBI:58349"/>
        <dbReference type="EC" id="2.3.1.94"/>
    </reaction>
</comment>
<gene>
    <name evidence="15" type="ORF">E1288_15665</name>
</gene>
<dbReference type="InterPro" id="IPR014030">
    <property type="entry name" value="Ketoacyl_synth_N"/>
</dbReference>
<evidence type="ECO:0000256" key="7">
    <source>
        <dbReference type="ARBA" id="ARBA00052442"/>
    </source>
</evidence>
<dbReference type="InterPro" id="IPR020806">
    <property type="entry name" value="PKS_PP-bd"/>
</dbReference>
<dbReference type="Gene3D" id="3.40.47.10">
    <property type="match status" value="1"/>
</dbReference>
<dbReference type="Gene3D" id="3.40.50.1820">
    <property type="entry name" value="alpha/beta hydrolase"/>
    <property type="match status" value="1"/>
</dbReference>
<dbReference type="EMBL" id="SMKW01000018">
    <property type="protein sequence ID" value="TDD50924.1"/>
    <property type="molecule type" value="Genomic_DNA"/>
</dbReference>
<dbReference type="FunFam" id="1.10.1200.10:FF:000007">
    <property type="entry name" value="Probable polyketide synthase pks17"/>
    <property type="match status" value="1"/>
</dbReference>
<evidence type="ECO:0000256" key="12">
    <source>
        <dbReference type="SAM" id="MobiDB-lite"/>
    </source>
</evidence>
<dbReference type="FunFam" id="3.40.47.10:FF:000019">
    <property type="entry name" value="Polyketide synthase type I"/>
    <property type="match status" value="1"/>
</dbReference>
<dbReference type="SUPFAM" id="SSF51735">
    <property type="entry name" value="NAD(P)-binding Rossmann-fold domains"/>
    <property type="match status" value="2"/>
</dbReference>
<dbReference type="InterPro" id="IPR014031">
    <property type="entry name" value="Ketoacyl_synth_C"/>
</dbReference>
<keyword evidence="1" id="KW-0596">Phosphopantetheine</keyword>
<dbReference type="Pfam" id="PF00550">
    <property type="entry name" value="PP-binding"/>
    <property type="match status" value="1"/>
</dbReference>
<dbReference type="GO" id="GO:0006633">
    <property type="term" value="P:fatty acid biosynthetic process"/>
    <property type="evidence" value="ECO:0007669"/>
    <property type="project" value="InterPro"/>
</dbReference>
<dbReference type="InterPro" id="IPR020841">
    <property type="entry name" value="PKS_Beta-ketoAc_synthase_dom"/>
</dbReference>
<dbReference type="Proteomes" id="UP000294947">
    <property type="component" value="Unassembled WGS sequence"/>
</dbReference>
<dbReference type="Gene3D" id="3.40.50.11460">
    <property type="match status" value="1"/>
</dbReference>